<dbReference type="Pfam" id="PF00254">
    <property type="entry name" value="FKBP_C"/>
    <property type="match status" value="1"/>
</dbReference>
<dbReference type="InterPro" id="IPR005215">
    <property type="entry name" value="Trig_fac"/>
</dbReference>
<proteinExistence type="inferred from homology"/>
<keyword evidence="5 12" id="KW-0132">Cell division</keyword>
<evidence type="ECO:0000313" key="19">
    <source>
        <dbReference type="EMBL" id="WGI18337.1"/>
    </source>
</evidence>
<dbReference type="EC" id="5.2.1.8" evidence="3 12"/>
<evidence type="ECO:0000256" key="14">
    <source>
        <dbReference type="RuleBase" id="RU003914"/>
    </source>
</evidence>
<dbReference type="Proteomes" id="UP001179858">
    <property type="component" value="Chromosome"/>
</dbReference>
<keyword evidence="15" id="KW-0175">Coiled coil</keyword>
<protein>
    <recommendedName>
        <fullName evidence="4 12">Trigger factor</fullName>
        <shortName evidence="12">TF</shortName>
        <ecNumber evidence="3 12">5.2.1.8</ecNumber>
    </recommendedName>
    <alternativeName>
        <fullName evidence="11 12">PPIase</fullName>
    </alternativeName>
</protein>
<accession>A0A094Y2T1</accession>
<comment type="domain">
    <text evidence="12">Consists of 3 domains; the N-terminus binds the ribosome, the middle domain has PPIase activity, while the C-terminus has intrinsic chaperone activity on its own.</text>
</comment>
<dbReference type="EMBL" id="OKRC01000009">
    <property type="protein sequence ID" value="SPE22711.1"/>
    <property type="molecule type" value="Genomic_DNA"/>
</dbReference>
<dbReference type="PROSITE" id="PS50059">
    <property type="entry name" value="FKBP_PPIASE"/>
    <property type="match status" value="1"/>
</dbReference>
<dbReference type="Proteomes" id="UP000234349">
    <property type="component" value="Unassembled WGS sequence"/>
</dbReference>
<gene>
    <name evidence="12 18" type="primary">tig</name>
    <name evidence="17" type="ORF">CUR37_03735</name>
    <name evidence="18" type="ORF">LAS9267_01735</name>
    <name evidence="19" type="ORF">QBD03_06135</name>
</gene>
<keyword evidence="7 12" id="KW-0143">Chaperone</keyword>
<dbReference type="EMBL" id="CP122959">
    <property type="protein sequence ID" value="WGI18337.1"/>
    <property type="molecule type" value="Genomic_DNA"/>
</dbReference>
<dbReference type="HAMAP" id="MF_00303">
    <property type="entry name" value="Trigger_factor_Tig"/>
    <property type="match status" value="1"/>
</dbReference>
<dbReference type="GO" id="GO:0043022">
    <property type="term" value="F:ribosome binding"/>
    <property type="evidence" value="ECO:0007669"/>
    <property type="project" value="TreeGrafter"/>
</dbReference>
<dbReference type="SUPFAM" id="SSF109998">
    <property type="entry name" value="Triger factor/SurA peptide-binding domain-like"/>
    <property type="match status" value="1"/>
</dbReference>
<comment type="function">
    <text evidence="10 12">Involved in protein export. Acts as a chaperone by maintaining the newly synthesized protein in an open conformation. Functions as a peptidyl-prolyl cis-trans isomerase.</text>
</comment>
<dbReference type="GO" id="GO:0051301">
    <property type="term" value="P:cell division"/>
    <property type="evidence" value="ECO:0007669"/>
    <property type="project" value="UniProtKB-KW"/>
</dbReference>
<evidence type="ECO:0000256" key="13">
    <source>
        <dbReference type="PROSITE-ProRule" id="PRU00277"/>
    </source>
</evidence>
<dbReference type="InterPro" id="IPR008881">
    <property type="entry name" value="Trigger_fac_ribosome-bd_bac"/>
</dbReference>
<dbReference type="InterPro" id="IPR027304">
    <property type="entry name" value="Trigger_fact/SurA_dom_sf"/>
</dbReference>
<name>A0A094Y2T1_LATSK</name>
<evidence type="ECO:0000256" key="12">
    <source>
        <dbReference type="HAMAP-Rule" id="MF_00303"/>
    </source>
</evidence>
<keyword evidence="9 12" id="KW-0131">Cell cycle</keyword>
<evidence type="ECO:0000256" key="9">
    <source>
        <dbReference type="ARBA" id="ARBA00023306"/>
    </source>
</evidence>
<evidence type="ECO:0000256" key="7">
    <source>
        <dbReference type="ARBA" id="ARBA00023186"/>
    </source>
</evidence>
<dbReference type="GO" id="GO:0005737">
    <property type="term" value="C:cytoplasm"/>
    <property type="evidence" value="ECO:0007669"/>
    <property type="project" value="UniProtKB-SubCell"/>
</dbReference>
<reference evidence="18 21" key="2">
    <citation type="submission" date="2018-02" db="EMBL/GenBank/DDBJ databases">
        <authorList>
            <person name="Rodrigo-Torres L."/>
            <person name="Arahal R. D."/>
            <person name="Lucena T."/>
        </authorList>
    </citation>
    <scope>NUCLEOTIDE SEQUENCE [LARGE SCALE GENOMIC DNA]</scope>
    <source>
        <strain evidence="18 21">CECT 9267</strain>
    </source>
</reference>
<sequence>MSAKWEKKGANDGELTFEIDLDKISEGLDVAFKRVRKNINTPGFRKGKMPRQIFNKMYGEEALYEDALNAVLPEAYEAAVAEAGIDPVDQPQINVEKMEKGEAWVLTAQVTVKPEVKLGDYKGLEVPKQSRRITIKDVEQELETRRERQAELVLKEDAAAENGDTVVIDYAGSVDGVPFDGGQADNYSLELGSNSFIPGFEDQLVGHKAEEDVDVTVTFPKDYQAEELAGKEAIFKVKIHEVKGKELPELDDEFAKDIDEDVDSLDELKEKIREELKQQKNDAADAAIQDTAVAKATENATIPELPQAMIDEEINSQLQQYLGNMQQQGINPEMYYQITGTTEDDLKKQFAGDADKRVKTSLVLEAVVEAEKIEATDEEVAAELKSLAEQYNMEESAVRSVLSDDMLKHDIGVKKAIEVIADSAVEVKDAK</sequence>
<evidence type="ECO:0000256" key="1">
    <source>
        <dbReference type="ARBA" id="ARBA00000971"/>
    </source>
</evidence>
<dbReference type="GeneID" id="57133918"/>
<dbReference type="InterPro" id="IPR001179">
    <property type="entry name" value="PPIase_FKBP_dom"/>
</dbReference>
<dbReference type="PANTHER" id="PTHR30560:SF3">
    <property type="entry name" value="TRIGGER FACTOR-LIKE PROTEIN TIG, CHLOROPLASTIC"/>
    <property type="match status" value="1"/>
</dbReference>
<comment type="similarity">
    <text evidence="2 12 14">Belongs to the FKBP-type PPIase family. Tig subfamily.</text>
</comment>
<evidence type="ECO:0000256" key="3">
    <source>
        <dbReference type="ARBA" id="ARBA00013194"/>
    </source>
</evidence>
<dbReference type="AlphaFoldDB" id="A0A094Y2T1"/>
<dbReference type="Gene3D" id="1.10.3120.10">
    <property type="entry name" value="Trigger factor, C-terminal domain"/>
    <property type="match status" value="1"/>
</dbReference>
<feature type="coiled-coil region" evidence="15">
    <location>
        <begin position="255"/>
        <end position="289"/>
    </location>
</feature>
<organism evidence="18 21">
    <name type="scientific">Latilactobacillus sakei</name>
    <name type="common">Lactobacillus sakei</name>
    <dbReference type="NCBI Taxonomy" id="1599"/>
    <lineage>
        <taxon>Bacteria</taxon>
        <taxon>Bacillati</taxon>
        <taxon>Bacillota</taxon>
        <taxon>Bacilli</taxon>
        <taxon>Lactobacillales</taxon>
        <taxon>Lactobacillaceae</taxon>
        <taxon>Latilactobacillus</taxon>
    </lineage>
</organism>
<dbReference type="OMA" id="KGIKTQF"/>
<dbReference type="InterPro" id="IPR036611">
    <property type="entry name" value="Trigger_fac_ribosome-bd_sf"/>
</dbReference>
<dbReference type="Pfam" id="PF05697">
    <property type="entry name" value="Trigger_N"/>
    <property type="match status" value="1"/>
</dbReference>
<evidence type="ECO:0000256" key="2">
    <source>
        <dbReference type="ARBA" id="ARBA00005464"/>
    </source>
</evidence>
<evidence type="ECO:0000256" key="6">
    <source>
        <dbReference type="ARBA" id="ARBA00023110"/>
    </source>
</evidence>
<comment type="subcellular location">
    <subcellularLocation>
        <location evidence="12">Cytoplasm</location>
    </subcellularLocation>
    <text evidence="12">About half TF is bound to the ribosome near the polypeptide exit tunnel while the other half is free in the cytoplasm.</text>
</comment>
<keyword evidence="12" id="KW-0963">Cytoplasm</keyword>
<dbReference type="SUPFAM" id="SSF54534">
    <property type="entry name" value="FKBP-like"/>
    <property type="match status" value="1"/>
</dbReference>
<reference evidence="19" key="3">
    <citation type="submission" date="2023-04" db="EMBL/GenBank/DDBJ databases">
        <title>Novel strain of Lactilactobacillus sakei and use thereof.</title>
        <authorList>
            <person name="Kim S.Y."/>
        </authorList>
    </citation>
    <scope>NUCLEOTIDE SEQUENCE</scope>
    <source>
        <strain evidence="19">HUP1</strain>
    </source>
</reference>
<dbReference type="InterPro" id="IPR037041">
    <property type="entry name" value="Trigger_fac_C_sf"/>
</dbReference>
<dbReference type="SUPFAM" id="SSF102735">
    <property type="entry name" value="Trigger factor ribosome-binding domain"/>
    <property type="match status" value="1"/>
</dbReference>
<keyword evidence="8 12" id="KW-0413">Isomerase</keyword>
<dbReference type="PIRSF" id="PIRSF003095">
    <property type="entry name" value="Trigger_factor"/>
    <property type="match status" value="1"/>
</dbReference>
<evidence type="ECO:0000313" key="20">
    <source>
        <dbReference type="Proteomes" id="UP000234349"/>
    </source>
</evidence>
<dbReference type="RefSeq" id="WP_011374762.1">
    <property type="nucleotide sequence ID" value="NZ_AP017931.1"/>
</dbReference>
<comment type="catalytic activity">
    <reaction evidence="1 12 13">
        <text>[protein]-peptidylproline (omega=180) = [protein]-peptidylproline (omega=0)</text>
        <dbReference type="Rhea" id="RHEA:16237"/>
        <dbReference type="Rhea" id="RHEA-COMP:10747"/>
        <dbReference type="Rhea" id="RHEA-COMP:10748"/>
        <dbReference type="ChEBI" id="CHEBI:83833"/>
        <dbReference type="ChEBI" id="CHEBI:83834"/>
        <dbReference type="EC" id="5.2.1.8"/>
    </reaction>
</comment>
<evidence type="ECO:0000256" key="15">
    <source>
        <dbReference type="SAM" id="Coils"/>
    </source>
</evidence>
<dbReference type="Gene3D" id="3.10.50.40">
    <property type="match status" value="1"/>
</dbReference>
<dbReference type="PANTHER" id="PTHR30560">
    <property type="entry name" value="TRIGGER FACTOR CHAPERONE AND PEPTIDYL-PROLYL CIS/TRANS ISOMERASE"/>
    <property type="match status" value="1"/>
</dbReference>
<evidence type="ECO:0000256" key="5">
    <source>
        <dbReference type="ARBA" id="ARBA00022618"/>
    </source>
</evidence>
<dbReference type="FunFam" id="3.10.50.40:FF:000001">
    <property type="entry name" value="Trigger factor"/>
    <property type="match status" value="1"/>
</dbReference>
<evidence type="ECO:0000256" key="8">
    <source>
        <dbReference type="ARBA" id="ARBA00023235"/>
    </source>
</evidence>
<evidence type="ECO:0000313" key="21">
    <source>
        <dbReference type="Proteomes" id="UP000239650"/>
    </source>
</evidence>
<dbReference type="GO" id="GO:0051083">
    <property type="term" value="P:'de novo' cotranslational protein folding"/>
    <property type="evidence" value="ECO:0007669"/>
    <property type="project" value="TreeGrafter"/>
</dbReference>
<dbReference type="SMR" id="A0A094Y2T1"/>
<evidence type="ECO:0000256" key="10">
    <source>
        <dbReference type="ARBA" id="ARBA00024849"/>
    </source>
</evidence>
<dbReference type="GO" id="GO:0043335">
    <property type="term" value="P:protein unfolding"/>
    <property type="evidence" value="ECO:0007669"/>
    <property type="project" value="TreeGrafter"/>
</dbReference>
<dbReference type="Gene3D" id="3.30.70.1050">
    <property type="entry name" value="Trigger factor ribosome-binding domain"/>
    <property type="match status" value="1"/>
</dbReference>
<dbReference type="InterPro" id="IPR046357">
    <property type="entry name" value="PPIase_dom_sf"/>
</dbReference>
<evidence type="ECO:0000313" key="18">
    <source>
        <dbReference type="EMBL" id="SPE22711.1"/>
    </source>
</evidence>
<dbReference type="GO" id="GO:0015031">
    <property type="term" value="P:protein transport"/>
    <property type="evidence" value="ECO:0007669"/>
    <property type="project" value="UniProtKB-UniRule"/>
</dbReference>
<dbReference type="EMBL" id="MKGH01000012">
    <property type="protein sequence ID" value="PKX78958.1"/>
    <property type="molecule type" value="Genomic_DNA"/>
</dbReference>
<evidence type="ECO:0000256" key="4">
    <source>
        <dbReference type="ARBA" id="ARBA00016902"/>
    </source>
</evidence>
<dbReference type="GO" id="GO:0003755">
    <property type="term" value="F:peptidyl-prolyl cis-trans isomerase activity"/>
    <property type="evidence" value="ECO:0007669"/>
    <property type="project" value="UniProtKB-UniRule"/>
</dbReference>
<dbReference type="GO" id="GO:0044183">
    <property type="term" value="F:protein folding chaperone"/>
    <property type="evidence" value="ECO:0007669"/>
    <property type="project" value="TreeGrafter"/>
</dbReference>
<evidence type="ECO:0000256" key="11">
    <source>
        <dbReference type="ARBA" id="ARBA00029986"/>
    </source>
</evidence>
<evidence type="ECO:0000259" key="16">
    <source>
        <dbReference type="PROSITE" id="PS50059"/>
    </source>
</evidence>
<dbReference type="Pfam" id="PF05698">
    <property type="entry name" value="Trigger_C"/>
    <property type="match status" value="1"/>
</dbReference>
<keyword evidence="6 12" id="KW-0697">Rotamase</keyword>
<evidence type="ECO:0000313" key="17">
    <source>
        <dbReference type="EMBL" id="PKX78958.1"/>
    </source>
</evidence>
<dbReference type="InterPro" id="IPR008880">
    <property type="entry name" value="Trigger_fac_C"/>
</dbReference>
<dbReference type="NCBIfam" id="TIGR00115">
    <property type="entry name" value="tig"/>
    <property type="match status" value="1"/>
</dbReference>
<dbReference type="Proteomes" id="UP000239650">
    <property type="component" value="Unassembled WGS sequence"/>
</dbReference>
<feature type="domain" description="PPIase FKBP-type" evidence="16">
    <location>
        <begin position="163"/>
        <end position="245"/>
    </location>
</feature>
<reference evidence="17 20" key="1">
    <citation type="submission" date="2016-09" db="EMBL/GenBank/DDBJ databases">
        <authorList>
            <person name="Inglin R.C."/>
        </authorList>
    </citation>
    <scope>NUCLEOTIDE SEQUENCE [LARGE SCALE GENOMIC DNA]</scope>
    <source>
        <strain evidence="17 20">RI-517</strain>
    </source>
</reference>